<dbReference type="Proteomes" id="UP000597989">
    <property type="component" value="Unassembled WGS sequence"/>
</dbReference>
<dbReference type="GO" id="GO:0006508">
    <property type="term" value="P:proteolysis"/>
    <property type="evidence" value="ECO:0007669"/>
    <property type="project" value="UniProtKB-KW"/>
</dbReference>
<dbReference type="EMBL" id="BAAAHC010000018">
    <property type="protein sequence ID" value="GAA0535109.1"/>
    <property type="molecule type" value="Genomic_DNA"/>
</dbReference>
<evidence type="ECO:0000256" key="3">
    <source>
        <dbReference type="ARBA" id="ARBA00022801"/>
    </source>
</evidence>
<reference evidence="6" key="4">
    <citation type="submission" date="2020-09" db="EMBL/GenBank/DDBJ databases">
        <authorList>
            <person name="Sun Q."/>
            <person name="Zhou Y."/>
        </authorList>
    </citation>
    <scope>NUCLEOTIDE SEQUENCE</scope>
    <source>
        <strain evidence="6">CGMCC 4.7206</strain>
    </source>
</reference>
<evidence type="ECO:0000313" key="5">
    <source>
        <dbReference type="EMBL" id="GAA0535109.1"/>
    </source>
</evidence>
<dbReference type="AlphaFoldDB" id="A0A917KBF3"/>
<organism evidence="6 7">
    <name type="scientific">Saccharopolyspora thermophila</name>
    <dbReference type="NCBI Taxonomy" id="89367"/>
    <lineage>
        <taxon>Bacteria</taxon>
        <taxon>Bacillati</taxon>
        <taxon>Actinomycetota</taxon>
        <taxon>Actinomycetes</taxon>
        <taxon>Pseudonocardiales</taxon>
        <taxon>Pseudonocardiaceae</taxon>
        <taxon>Saccharopolyspora</taxon>
    </lineage>
</organism>
<comment type="caution">
    <text evidence="6">The sequence shown here is derived from an EMBL/GenBank/DDBJ whole genome shotgun (WGS) entry which is preliminary data.</text>
</comment>
<keyword evidence="2" id="KW-0645">Protease</keyword>
<keyword evidence="3" id="KW-0378">Hydrolase</keyword>
<accession>A0A917KBF3</accession>
<evidence type="ECO:0000313" key="8">
    <source>
        <dbReference type="Proteomes" id="UP001500220"/>
    </source>
</evidence>
<sequence>MERFRNAFSSGEVEFSSLTLFDKPNVPDVAAHLRQQDVIWVDRGSLANLLAVWRAHQLDGVLRECWEAGVVLVGESAGSLCWFASGTTDSFGDVRAFTDGLALLPYANAVHYEKRRPQFQRLIGEGVLPLGFATDVGAGLHFEGTELVAAISDRRNAGAYRVERTDGGTVLESALEVRRLKRF</sequence>
<dbReference type="Proteomes" id="UP001500220">
    <property type="component" value="Unassembled WGS sequence"/>
</dbReference>
<keyword evidence="4" id="KW-0720">Serine protease</keyword>
<proteinExistence type="inferred from homology"/>
<name>A0A917KBF3_9PSEU</name>
<keyword evidence="8" id="KW-1185">Reference proteome</keyword>
<dbReference type="GO" id="GO:0008236">
    <property type="term" value="F:serine-type peptidase activity"/>
    <property type="evidence" value="ECO:0007669"/>
    <property type="project" value="UniProtKB-KW"/>
</dbReference>
<protein>
    <recommendedName>
        <fullName evidence="9">Peptidase E</fullName>
    </recommendedName>
</protein>
<dbReference type="CDD" id="cd03146">
    <property type="entry name" value="GAT1_Peptidase_E"/>
    <property type="match status" value="1"/>
</dbReference>
<dbReference type="Pfam" id="PF03575">
    <property type="entry name" value="Peptidase_S51"/>
    <property type="match status" value="1"/>
</dbReference>
<evidence type="ECO:0000313" key="6">
    <source>
        <dbReference type="EMBL" id="GGJ05461.1"/>
    </source>
</evidence>
<reference evidence="5" key="5">
    <citation type="submission" date="2023-12" db="EMBL/GenBank/DDBJ databases">
        <authorList>
            <person name="Sun Q."/>
            <person name="Inoue M."/>
        </authorList>
    </citation>
    <scope>NUCLEOTIDE SEQUENCE</scope>
    <source>
        <strain evidence="5">JCM 10664</strain>
    </source>
</reference>
<reference evidence="5" key="1">
    <citation type="journal article" date="2014" name="Int. J. Syst. Evol. Microbiol.">
        <title>Complete genome of a new Firmicutes species belonging to the dominant human colonic microbiota ('Ruminococcus bicirculans') reveals two chromosomes and a selective capacity to utilize plant glucans.</title>
        <authorList>
            <consortium name="NISC Comparative Sequencing Program"/>
            <person name="Wegmann U."/>
            <person name="Louis P."/>
            <person name="Goesmann A."/>
            <person name="Henrissat B."/>
            <person name="Duncan S.H."/>
            <person name="Flint H.J."/>
        </authorList>
    </citation>
    <scope>NUCLEOTIDE SEQUENCE</scope>
    <source>
        <strain evidence="5">JCM 10664</strain>
    </source>
</reference>
<dbReference type="EMBL" id="BMMT01000025">
    <property type="protein sequence ID" value="GGJ05461.1"/>
    <property type="molecule type" value="Genomic_DNA"/>
</dbReference>
<reference evidence="8" key="3">
    <citation type="journal article" date="2019" name="Int. J. Syst. Evol. Microbiol.">
        <title>The Global Catalogue of Microorganisms (GCM) 10K type strain sequencing project: providing services to taxonomists for standard genome sequencing and annotation.</title>
        <authorList>
            <consortium name="The Broad Institute Genomics Platform"/>
            <consortium name="The Broad Institute Genome Sequencing Center for Infectious Disease"/>
            <person name="Wu L."/>
            <person name="Ma J."/>
        </authorList>
    </citation>
    <scope>NUCLEOTIDE SEQUENCE [LARGE SCALE GENOMIC DNA]</scope>
    <source>
        <strain evidence="8">JCM 10664</strain>
    </source>
</reference>
<evidence type="ECO:0000256" key="1">
    <source>
        <dbReference type="ARBA" id="ARBA00006534"/>
    </source>
</evidence>
<reference evidence="6 7" key="2">
    <citation type="journal article" date="2014" name="Int. J. Syst. Evol. Microbiol.">
        <title>Complete genome sequence of Corynebacterium casei LMG S-19264T (=DSM 44701T), isolated from a smear-ripened cheese.</title>
        <authorList>
            <consortium name="US DOE Joint Genome Institute (JGI-PGF)"/>
            <person name="Walter F."/>
            <person name="Albersmeier A."/>
            <person name="Kalinowski J."/>
            <person name="Ruckert C."/>
        </authorList>
    </citation>
    <scope>NUCLEOTIDE SEQUENCE [LARGE SCALE GENOMIC DNA]</scope>
    <source>
        <strain evidence="6 7">CGMCC 4.7206</strain>
    </source>
</reference>
<dbReference type="Gene3D" id="3.40.50.880">
    <property type="match status" value="1"/>
</dbReference>
<evidence type="ECO:0000313" key="7">
    <source>
        <dbReference type="Proteomes" id="UP000597989"/>
    </source>
</evidence>
<dbReference type="InterPro" id="IPR005320">
    <property type="entry name" value="Peptidase_S51"/>
</dbReference>
<comment type="similarity">
    <text evidence="1">Belongs to the peptidase S51 family.</text>
</comment>
<evidence type="ECO:0000256" key="2">
    <source>
        <dbReference type="ARBA" id="ARBA00022670"/>
    </source>
</evidence>
<gene>
    <name evidence="5" type="ORF">GCM10009545_42110</name>
    <name evidence="6" type="ORF">GCM10011581_48200</name>
</gene>
<evidence type="ECO:0008006" key="9">
    <source>
        <dbReference type="Google" id="ProtNLM"/>
    </source>
</evidence>
<dbReference type="PANTHER" id="PTHR20842">
    <property type="entry name" value="PROTEASE S51 ALPHA-ASPARTYL DIPEPTIDASE"/>
    <property type="match status" value="1"/>
</dbReference>
<dbReference type="SUPFAM" id="SSF52317">
    <property type="entry name" value="Class I glutamine amidotransferase-like"/>
    <property type="match status" value="1"/>
</dbReference>
<dbReference type="PANTHER" id="PTHR20842:SF0">
    <property type="entry name" value="ALPHA-ASPARTYL DIPEPTIDASE"/>
    <property type="match status" value="1"/>
</dbReference>
<evidence type="ECO:0000256" key="4">
    <source>
        <dbReference type="ARBA" id="ARBA00022825"/>
    </source>
</evidence>
<dbReference type="InterPro" id="IPR029062">
    <property type="entry name" value="Class_I_gatase-like"/>
</dbReference>